<feature type="compositionally biased region" description="Pro residues" evidence="1">
    <location>
        <begin position="144"/>
        <end position="157"/>
    </location>
</feature>
<sequence length="221" mass="24526">MHGNKLGISNGAMYHTYSTQNLGLKAIYSRPRRRTAHDLFIRLCYDPSSLAHNTAFSIVFGIFPSIHAIRSPPSVPSTQSIANAQYPGFEYNGGFSHRSPADLQQGNICVLRSAFIPNTIIPMASTLASIDTNANQEQQRTNIPPAPGPPPNRPLPELPRLQDMPDESSSAPEKYSTLTSSTEISTTGHETDSVTNKEEAERFEDFWNCAWCALNQLYKKW</sequence>
<feature type="region of interest" description="Disordered" evidence="1">
    <location>
        <begin position="133"/>
        <end position="198"/>
    </location>
</feature>
<evidence type="ECO:0000313" key="3">
    <source>
        <dbReference type="Proteomes" id="UP000250266"/>
    </source>
</evidence>
<name>A0A8E2E8G5_9PEZI</name>
<evidence type="ECO:0000313" key="2">
    <source>
        <dbReference type="EMBL" id="OCK79061.1"/>
    </source>
</evidence>
<dbReference type="EMBL" id="KV745025">
    <property type="protein sequence ID" value="OCK79061.1"/>
    <property type="molecule type" value="Genomic_DNA"/>
</dbReference>
<dbReference type="AlphaFoldDB" id="A0A8E2E8G5"/>
<feature type="compositionally biased region" description="Low complexity" evidence="1">
    <location>
        <begin position="176"/>
        <end position="187"/>
    </location>
</feature>
<proteinExistence type="predicted"/>
<dbReference type="Proteomes" id="UP000250266">
    <property type="component" value="Unassembled WGS sequence"/>
</dbReference>
<feature type="compositionally biased region" description="Polar residues" evidence="1">
    <location>
        <begin position="133"/>
        <end position="142"/>
    </location>
</feature>
<accession>A0A8E2E8G5</accession>
<reference evidence="2 3" key="1">
    <citation type="journal article" date="2016" name="Nat. Commun.">
        <title>Ectomycorrhizal ecology is imprinted in the genome of the dominant symbiotic fungus Cenococcum geophilum.</title>
        <authorList>
            <consortium name="DOE Joint Genome Institute"/>
            <person name="Peter M."/>
            <person name="Kohler A."/>
            <person name="Ohm R.A."/>
            <person name="Kuo A."/>
            <person name="Krutzmann J."/>
            <person name="Morin E."/>
            <person name="Arend M."/>
            <person name="Barry K.W."/>
            <person name="Binder M."/>
            <person name="Choi C."/>
            <person name="Clum A."/>
            <person name="Copeland A."/>
            <person name="Grisel N."/>
            <person name="Haridas S."/>
            <person name="Kipfer T."/>
            <person name="LaButti K."/>
            <person name="Lindquist E."/>
            <person name="Lipzen A."/>
            <person name="Maire R."/>
            <person name="Meier B."/>
            <person name="Mihaltcheva S."/>
            <person name="Molinier V."/>
            <person name="Murat C."/>
            <person name="Poggeler S."/>
            <person name="Quandt C.A."/>
            <person name="Sperisen C."/>
            <person name="Tritt A."/>
            <person name="Tisserant E."/>
            <person name="Crous P.W."/>
            <person name="Henrissat B."/>
            <person name="Nehls U."/>
            <person name="Egli S."/>
            <person name="Spatafora J.W."/>
            <person name="Grigoriev I.V."/>
            <person name="Martin F.M."/>
        </authorList>
    </citation>
    <scope>NUCLEOTIDE SEQUENCE [LARGE SCALE GENOMIC DNA]</scope>
    <source>
        <strain evidence="2 3">CBS 459.81</strain>
    </source>
</reference>
<keyword evidence="3" id="KW-1185">Reference proteome</keyword>
<feature type="compositionally biased region" description="Basic and acidic residues" evidence="1">
    <location>
        <begin position="189"/>
        <end position="198"/>
    </location>
</feature>
<evidence type="ECO:0000256" key="1">
    <source>
        <dbReference type="SAM" id="MobiDB-lite"/>
    </source>
</evidence>
<organism evidence="2 3">
    <name type="scientific">Lepidopterella palustris CBS 459.81</name>
    <dbReference type="NCBI Taxonomy" id="1314670"/>
    <lineage>
        <taxon>Eukaryota</taxon>
        <taxon>Fungi</taxon>
        <taxon>Dikarya</taxon>
        <taxon>Ascomycota</taxon>
        <taxon>Pezizomycotina</taxon>
        <taxon>Dothideomycetes</taxon>
        <taxon>Pleosporomycetidae</taxon>
        <taxon>Mytilinidiales</taxon>
        <taxon>Argynnaceae</taxon>
        <taxon>Lepidopterella</taxon>
    </lineage>
</organism>
<gene>
    <name evidence="2" type="ORF">K432DRAFT_78685</name>
</gene>
<protein>
    <submittedName>
        <fullName evidence="2">Uncharacterized protein</fullName>
    </submittedName>
</protein>